<feature type="transmembrane region" description="Helical" evidence="6">
    <location>
        <begin position="174"/>
        <end position="195"/>
    </location>
</feature>
<sequence length="198" mass="21683">MLSRFLERGDSEEELERRPLLRTGRVPSSTSLLSTASSSSSVSSLFPRGTPRENDGGGGGRRGEADEDDPEQQRLAILKLKRINAHLANERTLLAWVRAVGKMFTAGVLCLSLADDGYSPTYRVCFVGMGMVYFAMGPYVVFVGAKRFHQAAQVMKGSVHDTYSFFSGSHQRGLTYLMMTLAVVTVALMATQLSADLY</sequence>
<keyword evidence="2 6" id="KW-0812">Transmembrane</keyword>
<dbReference type="EMBL" id="FN649760">
    <property type="protein sequence ID" value="CBN80069.1"/>
    <property type="molecule type" value="Genomic_DNA"/>
</dbReference>
<evidence type="ECO:0000256" key="5">
    <source>
        <dbReference type="SAM" id="MobiDB-lite"/>
    </source>
</evidence>
<evidence type="ECO:0000256" key="1">
    <source>
        <dbReference type="ARBA" id="ARBA00004127"/>
    </source>
</evidence>
<keyword evidence="3 6" id="KW-1133">Transmembrane helix</keyword>
<dbReference type="Proteomes" id="UP000002630">
    <property type="component" value="Unassembled WGS sequence"/>
</dbReference>
<gene>
    <name evidence="8" type="ORF">Esi_0031_0029</name>
</gene>
<feature type="compositionally biased region" description="Basic and acidic residues" evidence="5">
    <location>
        <begin position="1"/>
        <end position="19"/>
    </location>
</feature>
<feature type="transmembrane region" description="Helical" evidence="6">
    <location>
        <begin position="93"/>
        <end position="114"/>
    </location>
</feature>
<feature type="region of interest" description="Disordered" evidence="5">
    <location>
        <begin position="1"/>
        <end position="71"/>
    </location>
</feature>
<proteinExistence type="predicted"/>
<evidence type="ECO:0000259" key="7">
    <source>
        <dbReference type="Pfam" id="PF02656"/>
    </source>
</evidence>
<evidence type="ECO:0000313" key="9">
    <source>
        <dbReference type="Proteomes" id="UP000002630"/>
    </source>
</evidence>
<evidence type="ECO:0000256" key="6">
    <source>
        <dbReference type="SAM" id="Phobius"/>
    </source>
</evidence>
<accession>D8LKT6</accession>
<organism evidence="8 9">
    <name type="scientific">Ectocarpus siliculosus</name>
    <name type="common">Brown alga</name>
    <name type="synonym">Conferva siliculosa</name>
    <dbReference type="NCBI Taxonomy" id="2880"/>
    <lineage>
        <taxon>Eukaryota</taxon>
        <taxon>Sar</taxon>
        <taxon>Stramenopiles</taxon>
        <taxon>Ochrophyta</taxon>
        <taxon>PX clade</taxon>
        <taxon>Phaeophyceae</taxon>
        <taxon>Ectocarpales</taxon>
        <taxon>Ectocarpaceae</taxon>
        <taxon>Ectocarpus</taxon>
    </lineage>
</organism>
<protein>
    <recommendedName>
        <fullName evidence="7">DUF202 domain-containing protein</fullName>
    </recommendedName>
</protein>
<dbReference type="InParanoid" id="D8LKT6"/>
<evidence type="ECO:0000256" key="4">
    <source>
        <dbReference type="ARBA" id="ARBA00023136"/>
    </source>
</evidence>
<evidence type="ECO:0000256" key="2">
    <source>
        <dbReference type="ARBA" id="ARBA00022692"/>
    </source>
</evidence>
<dbReference type="InterPro" id="IPR003807">
    <property type="entry name" value="DUF202"/>
</dbReference>
<reference evidence="8 9" key="1">
    <citation type="journal article" date="2010" name="Nature">
        <title>The Ectocarpus genome and the independent evolution of multicellularity in brown algae.</title>
        <authorList>
            <person name="Cock J.M."/>
            <person name="Sterck L."/>
            <person name="Rouze P."/>
            <person name="Scornet D."/>
            <person name="Allen A.E."/>
            <person name="Amoutzias G."/>
            <person name="Anthouard V."/>
            <person name="Artiguenave F."/>
            <person name="Aury J.M."/>
            <person name="Badger J.H."/>
            <person name="Beszteri B."/>
            <person name="Billiau K."/>
            <person name="Bonnet E."/>
            <person name="Bothwell J.H."/>
            <person name="Bowler C."/>
            <person name="Boyen C."/>
            <person name="Brownlee C."/>
            <person name="Carrano C.J."/>
            <person name="Charrier B."/>
            <person name="Cho G.Y."/>
            <person name="Coelho S.M."/>
            <person name="Collen J."/>
            <person name="Corre E."/>
            <person name="Da Silva C."/>
            <person name="Delage L."/>
            <person name="Delaroque N."/>
            <person name="Dittami S.M."/>
            <person name="Doulbeau S."/>
            <person name="Elias M."/>
            <person name="Farnham G."/>
            <person name="Gachon C.M."/>
            <person name="Gschloessl B."/>
            <person name="Heesch S."/>
            <person name="Jabbari K."/>
            <person name="Jubin C."/>
            <person name="Kawai H."/>
            <person name="Kimura K."/>
            <person name="Kloareg B."/>
            <person name="Kupper F.C."/>
            <person name="Lang D."/>
            <person name="Le Bail A."/>
            <person name="Leblanc C."/>
            <person name="Lerouge P."/>
            <person name="Lohr M."/>
            <person name="Lopez P.J."/>
            <person name="Martens C."/>
            <person name="Maumus F."/>
            <person name="Michel G."/>
            <person name="Miranda-Saavedra D."/>
            <person name="Morales J."/>
            <person name="Moreau H."/>
            <person name="Motomura T."/>
            <person name="Nagasato C."/>
            <person name="Napoli C.A."/>
            <person name="Nelson D.R."/>
            <person name="Nyvall-Collen P."/>
            <person name="Peters A.F."/>
            <person name="Pommier C."/>
            <person name="Potin P."/>
            <person name="Poulain J."/>
            <person name="Quesneville H."/>
            <person name="Read B."/>
            <person name="Rensing S.A."/>
            <person name="Ritter A."/>
            <person name="Rousvoal S."/>
            <person name="Samanta M."/>
            <person name="Samson G."/>
            <person name="Schroeder D.C."/>
            <person name="Segurens B."/>
            <person name="Strittmatter M."/>
            <person name="Tonon T."/>
            <person name="Tregear J.W."/>
            <person name="Valentin K."/>
            <person name="von Dassow P."/>
            <person name="Yamagishi T."/>
            <person name="Van de Peer Y."/>
            <person name="Wincker P."/>
        </authorList>
    </citation>
    <scope>NUCLEOTIDE SEQUENCE [LARGE SCALE GENOMIC DNA]</scope>
    <source>
        <strain evidence="9">Ec32 / CCAP1310/4</strain>
    </source>
</reference>
<comment type="subcellular location">
    <subcellularLocation>
        <location evidence="1">Endomembrane system</location>
        <topology evidence="1">Multi-pass membrane protein</topology>
    </subcellularLocation>
</comment>
<dbReference type="AlphaFoldDB" id="D8LKT6"/>
<name>D8LKT6_ECTSI</name>
<evidence type="ECO:0000256" key="3">
    <source>
        <dbReference type="ARBA" id="ARBA00022989"/>
    </source>
</evidence>
<dbReference type="OrthoDB" id="10430822at2759"/>
<dbReference type="Pfam" id="PF02656">
    <property type="entry name" value="DUF202"/>
    <property type="match status" value="1"/>
</dbReference>
<evidence type="ECO:0000313" key="8">
    <source>
        <dbReference type="EMBL" id="CBN80069.1"/>
    </source>
</evidence>
<feature type="compositionally biased region" description="Low complexity" evidence="5">
    <location>
        <begin position="28"/>
        <end position="49"/>
    </location>
</feature>
<keyword evidence="9" id="KW-1185">Reference proteome</keyword>
<feature type="transmembrane region" description="Helical" evidence="6">
    <location>
        <begin position="126"/>
        <end position="145"/>
    </location>
</feature>
<dbReference type="GO" id="GO:0012505">
    <property type="term" value="C:endomembrane system"/>
    <property type="evidence" value="ECO:0007669"/>
    <property type="project" value="UniProtKB-SubCell"/>
</dbReference>
<feature type="domain" description="DUF202" evidence="7">
    <location>
        <begin position="86"/>
        <end position="151"/>
    </location>
</feature>
<keyword evidence="4 6" id="KW-0472">Membrane</keyword>